<dbReference type="EC" id="2.7.11.1" evidence="1"/>
<gene>
    <name evidence="11" type="ORF">N7517_007032</name>
</gene>
<evidence type="ECO:0000256" key="3">
    <source>
        <dbReference type="ARBA" id="ARBA00022679"/>
    </source>
</evidence>
<protein>
    <recommendedName>
        <fullName evidence="1">non-specific serine/threonine protein kinase</fullName>
        <ecNumber evidence="1">2.7.11.1</ecNumber>
    </recommendedName>
</protein>
<name>A0A9W9VD44_9EURO</name>
<dbReference type="EMBL" id="JAPZBT010000002">
    <property type="protein sequence ID" value="KAJ5375026.1"/>
    <property type="molecule type" value="Genomic_DNA"/>
</dbReference>
<comment type="catalytic activity">
    <reaction evidence="8">
        <text>L-seryl-[protein] + ATP = O-phospho-L-seryl-[protein] + ADP + H(+)</text>
        <dbReference type="Rhea" id="RHEA:17989"/>
        <dbReference type="Rhea" id="RHEA-COMP:9863"/>
        <dbReference type="Rhea" id="RHEA-COMP:11604"/>
        <dbReference type="ChEBI" id="CHEBI:15378"/>
        <dbReference type="ChEBI" id="CHEBI:29999"/>
        <dbReference type="ChEBI" id="CHEBI:30616"/>
        <dbReference type="ChEBI" id="CHEBI:83421"/>
        <dbReference type="ChEBI" id="CHEBI:456216"/>
        <dbReference type="EC" id="2.7.11.1"/>
    </reaction>
</comment>
<dbReference type="GO" id="GO:0004674">
    <property type="term" value="F:protein serine/threonine kinase activity"/>
    <property type="evidence" value="ECO:0007669"/>
    <property type="project" value="UniProtKB-KW"/>
</dbReference>
<sequence>MPIEDVEKLERYRLGGYHPVTVGEQLGGRYSIVHKLGFGSSSTIRLARNQKAGKYVAIKIPVAARDSTETRETDILRRLYNTGLEEKTHPGAAYIPSILDGFSLSGPNGVHHCYVTEPGMMSLAEAKDASSIRFFQLPVARAMAAQLVQAVKFLHSQGIVHGDLHDGKVLVRLPGSMDYLSPEQLYEKYGSPQYEAVVRLDQCRLPVGVSENIILTDFGESFMPATIARPYSNAPEVLTPPEVYFEQRKSLSFPADIWTPACTIWAIIAQRPLFEGYSPSADWVIKEQVDCLGKLHAPWWLKWNARARWFNEDWERKIEAHSRPLEQRFNDSVRQPRQEFRMDELDEIEKVALLSMLKAMLAFDPEERPTAQEVLNCEWIQKWALPELSQVHGD</sequence>
<evidence type="ECO:0000259" key="10">
    <source>
        <dbReference type="PROSITE" id="PS50011"/>
    </source>
</evidence>
<dbReference type="GO" id="GO:0005524">
    <property type="term" value="F:ATP binding"/>
    <property type="evidence" value="ECO:0007669"/>
    <property type="project" value="UniProtKB-UniRule"/>
</dbReference>
<evidence type="ECO:0000256" key="9">
    <source>
        <dbReference type="PROSITE-ProRule" id="PRU10141"/>
    </source>
</evidence>
<comment type="catalytic activity">
    <reaction evidence="7">
        <text>L-threonyl-[protein] + ATP = O-phospho-L-threonyl-[protein] + ADP + H(+)</text>
        <dbReference type="Rhea" id="RHEA:46608"/>
        <dbReference type="Rhea" id="RHEA-COMP:11060"/>
        <dbReference type="Rhea" id="RHEA-COMP:11605"/>
        <dbReference type="ChEBI" id="CHEBI:15378"/>
        <dbReference type="ChEBI" id="CHEBI:30013"/>
        <dbReference type="ChEBI" id="CHEBI:30616"/>
        <dbReference type="ChEBI" id="CHEBI:61977"/>
        <dbReference type="ChEBI" id="CHEBI:456216"/>
        <dbReference type="EC" id="2.7.11.1"/>
    </reaction>
</comment>
<evidence type="ECO:0000256" key="2">
    <source>
        <dbReference type="ARBA" id="ARBA00022527"/>
    </source>
</evidence>
<dbReference type="GeneID" id="81463945"/>
<dbReference type="InterPro" id="IPR011009">
    <property type="entry name" value="Kinase-like_dom_sf"/>
</dbReference>
<keyword evidence="2" id="KW-0723">Serine/threonine-protein kinase</keyword>
<evidence type="ECO:0000256" key="1">
    <source>
        <dbReference type="ARBA" id="ARBA00012513"/>
    </source>
</evidence>
<dbReference type="PROSITE" id="PS00107">
    <property type="entry name" value="PROTEIN_KINASE_ATP"/>
    <property type="match status" value="1"/>
</dbReference>
<keyword evidence="3" id="KW-0808">Transferase</keyword>
<evidence type="ECO:0000313" key="11">
    <source>
        <dbReference type="EMBL" id="KAJ5375026.1"/>
    </source>
</evidence>
<dbReference type="GO" id="GO:0000245">
    <property type="term" value="P:spliceosomal complex assembly"/>
    <property type="evidence" value="ECO:0007669"/>
    <property type="project" value="TreeGrafter"/>
</dbReference>
<organism evidence="11 12">
    <name type="scientific">Penicillium concentricum</name>
    <dbReference type="NCBI Taxonomy" id="293559"/>
    <lineage>
        <taxon>Eukaryota</taxon>
        <taxon>Fungi</taxon>
        <taxon>Dikarya</taxon>
        <taxon>Ascomycota</taxon>
        <taxon>Pezizomycotina</taxon>
        <taxon>Eurotiomycetes</taxon>
        <taxon>Eurotiomycetidae</taxon>
        <taxon>Eurotiales</taxon>
        <taxon>Aspergillaceae</taxon>
        <taxon>Penicillium</taxon>
    </lineage>
</organism>
<dbReference type="PANTHER" id="PTHR47634:SF9">
    <property type="entry name" value="PROTEIN KINASE DOMAIN-CONTAINING PROTEIN-RELATED"/>
    <property type="match status" value="1"/>
</dbReference>
<dbReference type="Gene3D" id="1.10.510.10">
    <property type="entry name" value="Transferase(Phosphotransferase) domain 1"/>
    <property type="match status" value="1"/>
</dbReference>
<reference evidence="11" key="1">
    <citation type="submission" date="2022-12" db="EMBL/GenBank/DDBJ databases">
        <authorList>
            <person name="Petersen C."/>
        </authorList>
    </citation>
    <scope>NUCLEOTIDE SEQUENCE</scope>
    <source>
        <strain evidence="11">IBT 3081</strain>
    </source>
</reference>
<evidence type="ECO:0000313" key="12">
    <source>
        <dbReference type="Proteomes" id="UP001147752"/>
    </source>
</evidence>
<evidence type="ECO:0000256" key="8">
    <source>
        <dbReference type="ARBA" id="ARBA00048679"/>
    </source>
</evidence>
<keyword evidence="5 11" id="KW-0418">Kinase</keyword>
<keyword evidence="12" id="KW-1185">Reference proteome</keyword>
<dbReference type="InterPro" id="IPR000719">
    <property type="entry name" value="Prot_kinase_dom"/>
</dbReference>
<evidence type="ECO:0000256" key="5">
    <source>
        <dbReference type="ARBA" id="ARBA00022777"/>
    </source>
</evidence>
<accession>A0A9W9VD44</accession>
<reference evidence="11" key="2">
    <citation type="journal article" date="2023" name="IMA Fungus">
        <title>Comparative genomic study of the Penicillium genus elucidates a diverse pangenome and 15 lateral gene transfer events.</title>
        <authorList>
            <person name="Petersen C."/>
            <person name="Sorensen T."/>
            <person name="Nielsen M.R."/>
            <person name="Sondergaard T.E."/>
            <person name="Sorensen J.L."/>
            <person name="Fitzpatrick D.A."/>
            <person name="Frisvad J.C."/>
            <person name="Nielsen K.L."/>
        </authorList>
    </citation>
    <scope>NUCLEOTIDE SEQUENCE</scope>
    <source>
        <strain evidence="11">IBT 3081</strain>
    </source>
</reference>
<dbReference type="Gene3D" id="3.30.200.20">
    <property type="entry name" value="Phosphorylase Kinase, domain 1"/>
    <property type="match status" value="1"/>
</dbReference>
<evidence type="ECO:0000256" key="7">
    <source>
        <dbReference type="ARBA" id="ARBA00047899"/>
    </source>
</evidence>
<dbReference type="OrthoDB" id="5979581at2759"/>
<evidence type="ECO:0000256" key="6">
    <source>
        <dbReference type="ARBA" id="ARBA00022840"/>
    </source>
</evidence>
<dbReference type="RefSeq" id="XP_056581012.1">
    <property type="nucleotide sequence ID" value="XM_056724762.1"/>
</dbReference>
<dbReference type="PROSITE" id="PS50011">
    <property type="entry name" value="PROTEIN_KINASE_DOM"/>
    <property type="match status" value="1"/>
</dbReference>
<dbReference type="InterPro" id="IPR051334">
    <property type="entry name" value="SRPK"/>
</dbReference>
<comment type="caution">
    <text evidence="11">The sequence shown here is derived from an EMBL/GenBank/DDBJ whole genome shotgun (WGS) entry which is preliminary data.</text>
</comment>
<dbReference type="Proteomes" id="UP001147752">
    <property type="component" value="Unassembled WGS sequence"/>
</dbReference>
<dbReference type="AlphaFoldDB" id="A0A9W9VD44"/>
<dbReference type="SUPFAM" id="SSF56112">
    <property type="entry name" value="Protein kinase-like (PK-like)"/>
    <property type="match status" value="1"/>
</dbReference>
<keyword evidence="4 9" id="KW-0547">Nucleotide-binding</keyword>
<feature type="domain" description="Protein kinase" evidence="10">
    <location>
        <begin position="30"/>
        <end position="380"/>
    </location>
</feature>
<dbReference type="GO" id="GO:0050684">
    <property type="term" value="P:regulation of mRNA processing"/>
    <property type="evidence" value="ECO:0007669"/>
    <property type="project" value="TreeGrafter"/>
</dbReference>
<feature type="binding site" evidence="9">
    <location>
        <position position="59"/>
    </location>
    <ligand>
        <name>ATP</name>
        <dbReference type="ChEBI" id="CHEBI:30616"/>
    </ligand>
</feature>
<evidence type="ECO:0000256" key="4">
    <source>
        <dbReference type="ARBA" id="ARBA00022741"/>
    </source>
</evidence>
<proteinExistence type="predicted"/>
<dbReference type="SMART" id="SM00220">
    <property type="entry name" value="S_TKc"/>
    <property type="match status" value="1"/>
</dbReference>
<keyword evidence="6 9" id="KW-0067">ATP-binding</keyword>
<dbReference type="InterPro" id="IPR017441">
    <property type="entry name" value="Protein_kinase_ATP_BS"/>
</dbReference>
<dbReference type="Pfam" id="PF00069">
    <property type="entry name" value="Pkinase"/>
    <property type="match status" value="1"/>
</dbReference>
<dbReference type="PANTHER" id="PTHR47634">
    <property type="entry name" value="PROTEIN KINASE DOMAIN-CONTAINING PROTEIN-RELATED"/>
    <property type="match status" value="1"/>
</dbReference>